<dbReference type="SUPFAM" id="SSF47917">
    <property type="entry name" value="C-terminal domain of alpha and beta subunits of F1 ATP synthase"/>
    <property type="match status" value="1"/>
</dbReference>
<dbReference type="PROSITE" id="PS00152">
    <property type="entry name" value="ATPASE_ALPHA_BETA"/>
    <property type="match status" value="1"/>
</dbReference>
<comment type="similarity">
    <text evidence="2 11">Belongs to the ATPase alpha/beta chains family.</text>
</comment>
<evidence type="ECO:0000256" key="9">
    <source>
        <dbReference type="ARBA" id="ARBA00023196"/>
    </source>
</evidence>
<comment type="caution">
    <text evidence="11">Lacks conserved residue(s) required for the propagation of feature annotation.</text>
</comment>
<dbReference type="Pfam" id="PF02874">
    <property type="entry name" value="ATP-synt_ab_N"/>
    <property type="match status" value="1"/>
</dbReference>
<keyword evidence="8 11" id="KW-0472">Membrane</keyword>
<dbReference type="GO" id="GO:0005524">
    <property type="term" value="F:ATP binding"/>
    <property type="evidence" value="ECO:0007669"/>
    <property type="project" value="UniProtKB-UniRule"/>
</dbReference>
<dbReference type="HAMAP" id="MF_01346">
    <property type="entry name" value="ATP_synth_alpha_bact"/>
    <property type="match status" value="1"/>
</dbReference>
<keyword evidence="4 11" id="KW-0547">Nucleotide-binding</keyword>
<dbReference type="CDD" id="cd18116">
    <property type="entry name" value="ATP-synt_F1_alpha_N"/>
    <property type="match status" value="1"/>
</dbReference>
<evidence type="ECO:0000256" key="8">
    <source>
        <dbReference type="ARBA" id="ARBA00023136"/>
    </source>
</evidence>
<dbReference type="Gene3D" id="1.20.150.20">
    <property type="entry name" value="ATP synthase alpha/beta chain, C-terminal domain"/>
    <property type="match status" value="1"/>
</dbReference>
<feature type="domain" description="ATPase F1/V1/A1 complex alpha/beta subunit nucleotide-binding" evidence="12">
    <location>
        <begin position="146"/>
        <end position="361"/>
    </location>
</feature>
<dbReference type="InterPro" id="IPR020003">
    <property type="entry name" value="ATPase_a/bsu_AS"/>
</dbReference>
<dbReference type="InterPro" id="IPR005294">
    <property type="entry name" value="ATP_synth_F1_asu"/>
</dbReference>
<dbReference type="InterPro" id="IPR038376">
    <property type="entry name" value="ATP_synth_asu_C_sf"/>
</dbReference>
<keyword evidence="6 11" id="KW-1278">Translocase</keyword>
<dbReference type="FunFam" id="3.40.50.300:FF:000002">
    <property type="entry name" value="ATP synthase subunit alpha"/>
    <property type="match status" value="1"/>
</dbReference>
<dbReference type="Pfam" id="PF00006">
    <property type="entry name" value="ATP-synt_ab"/>
    <property type="match status" value="1"/>
</dbReference>
<evidence type="ECO:0000256" key="1">
    <source>
        <dbReference type="ARBA" id="ARBA00004370"/>
    </source>
</evidence>
<sequence>MDAEKITKRIQERIMAFDERLDAREEGTVISCGDGIARICGLRDVMANELLWFPHGVCGIAMNLEEELVGAVLGHGAPQVKAMDPVRRSGSVLTVPVGDALLGRIVSALGEPLDGKALKADRSRPLEKEAKGIMARQGVSEPLQTGILMIDALIPIGKGQRELIIGDGQSGKTSIALDAIVNQKGKGVKCIYVAIGQKASAAVRIAALLERQGAMAHTVIVSAAASDPPLMQYLAPYAGCAIGEEWMENGEDVLIVFDDLSMHAIAYRTISLLLKRPAGREAYPGDIFYLHSRLLERAGRLNEAHGGGSMTALPIIETQDEDISAYIPTNVISITDGQIFLSPKLFHAGIRPAIDIGLSVSRVGGAAQSKAMKQASAGLKLQLAQFHELRAFARFGSDLDETSQKVIRHGETLTRLMVQPPFVPLSLAEQCLILEAAKHHCFDAAGPDARERLLAYLHQEQRPLMQQIELSQQLDEAKTARALRAFDHGKQ</sequence>
<dbReference type="EC" id="7.1.2.2" evidence="11"/>
<evidence type="ECO:0000256" key="7">
    <source>
        <dbReference type="ARBA" id="ARBA00023065"/>
    </source>
</evidence>
<dbReference type="InterPro" id="IPR000194">
    <property type="entry name" value="ATPase_F1/V1/A1_a/bsu_nucl-bd"/>
</dbReference>
<gene>
    <name evidence="11" type="primary">atpA</name>
    <name evidence="15" type="ORF">H9702_04160</name>
</gene>
<evidence type="ECO:0000256" key="11">
    <source>
        <dbReference type="HAMAP-Rule" id="MF_01346"/>
    </source>
</evidence>
<dbReference type="NCBIfam" id="NF009884">
    <property type="entry name" value="PRK13343.1"/>
    <property type="match status" value="1"/>
</dbReference>
<dbReference type="PANTHER" id="PTHR48082">
    <property type="entry name" value="ATP SYNTHASE SUBUNIT ALPHA, MITOCHONDRIAL"/>
    <property type="match status" value="1"/>
</dbReference>
<keyword evidence="7 11" id="KW-0406">Ion transport</keyword>
<name>A0A9D2NPP4_9FIRM</name>
<dbReference type="SUPFAM" id="SSF50615">
    <property type="entry name" value="N-terminal domain of alpha and beta subunits of F1 ATP synthase"/>
    <property type="match status" value="1"/>
</dbReference>
<proteinExistence type="inferred from homology"/>
<dbReference type="Gene3D" id="3.40.50.300">
    <property type="entry name" value="P-loop containing nucleotide triphosphate hydrolases"/>
    <property type="match status" value="1"/>
</dbReference>
<comment type="caution">
    <text evidence="15">The sequence shown here is derived from an EMBL/GenBank/DDBJ whole genome shotgun (WGS) entry which is preliminary data.</text>
</comment>
<evidence type="ECO:0000259" key="13">
    <source>
        <dbReference type="Pfam" id="PF00306"/>
    </source>
</evidence>
<keyword evidence="9 11" id="KW-0139">CF(1)</keyword>
<dbReference type="CDD" id="cd18113">
    <property type="entry name" value="ATP-synt_F1_alpha_C"/>
    <property type="match status" value="1"/>
</dbReference>
<evidence type="ECO:0000256" key="6">
    <source>
        <dbReference type="ARBA" id="ARBA00022967"/>
    </source>
</evidence>
<comment type="function">
    <text evidence="11">Produces ATP from ADP in the presence of a proton gradient across the membrane. The alpha chain is a regulatory subunit.</text>
</comment>
<dbReference type="EMBL" id="DWWM01000024">
    <property type="protein sequence ID" value="HJC36306.1"/>
    <property type="molecule type" value="Genomic_DNA"/>
</dbReference>
<evidence type="ECO:0000313" key="15">
    <source>
        <dbReference type="EMBL" id="HJC36306.1"/>
    </source>
</evidence>
<feature type="domain" description="ATP synthase alpha subunit C-terminal" evidence="13">
    <location>
        <begin position="368"/>
        <end position="481"/>
    </location>
</feature>
<dbReference type="CDD" id="cd01132">
    <property type="entry name" value="F1-ATPase_alpha_CD"/>
    <property type="match status" value="1"/>
</dbReference>
<keyword evidence="3 11" id="KW-0813">Transport</keyword>
<dbReference type="InterPro" id="IPR004100">
    <property type="entry name" value="ATPase_F1/V1/A1_a/bsu_N"/>
</dbReference>
<evidence type="ECO:0000256" key="4">
    <source>
        <dbReference type="ARBA" id="ARBA00022741"/>
    </source>
</evidence>
<dbReference type="NCBIfam" id="TIGR00962">
    <property type="entry name" value="atpA"/>
    <property type="match status" value="1"/>
</dbReference>
<dbReference type="GO" id="GO:0043531">
    <property type="term" value="F:ADP binding"/>
    <property type="evidence" value="ECO:0007669"/>
    <property type="project" value="TreeGrafter"/>
</dbReference>
<evidence type="ECO:0000313" key="16">
    <source>
        <dbReference type="Proteomes" id="UP000823896"/>
    </source>
</evidence>
<feature type="domain" description="ATPase F1/V1/A1 complex alpha/beta subunit N-terminal" evidence="14">
    <location>
        <begin position="24"/>
        <end position="87"/>
    </location>
</feature>
<keyword evidence="11" id="KW-1003">Cell membrane</keyword>
<dbReference type="GO" id="GO:0046933">
    <property type="term" value="F:proton-transporting ATP synthase activity, rotational mechanism"/>
    <property type="evidence" value="ECO:0007669"/>
    <property type="project" value="UniProtKB-UniRule"/>
</dbReference>
<dbReference type="PANTHER" id="PTHR48082:SF2">
    <property type="entry name" value="ATP SYNTHASE SUBUNIT ALPHA, MITOCHONDRIAL"/>
    <property type="match status" value="1"/>
</dbReference>
<dbReference type="Gene3D" id="2.40.30.20">
    <property type="match status" value="1"/>
</dbReference>
<evidence type="ECO:0000256" key="10">
    <source>
        <dbReference type="ARBA" id="ARBA00023310"/>
    </source>
</evidence>
<dbReference type="GO" id="GO:0045259">
    <property type="term" value="C:proton-transporting ATP synthase complex"/>
    <property type="evidence" value="ECO:0007669"/>
    <property type="project" value="UniProtKB-KW"/>
</dbReference>
<dbReference type="SUPFAM" id="SSF52540">
    <property type="entry name" value="P-loop containing nucleoside triphosphate hydrolases"/>
    <property type="match status" value="1"/>
</dbReference>
<evidence type="ECO:0000259" key="14">
    <source>
        <dbReference type="Pfam" id="PF02874"/>
    </source>
</evidence>
<dbReference type="InterPro" id="IPR033732">
    <property type="entry name" value="ATP_synth_F1_a_nt-bd_dom"/>
</dbReference>
<evidence type="ECO:0000256" key="3">
    <source>
        <dbReference type="ARBA" id="ARBA00022448"/>
    </source>
</evidence>
<comment type="subcellular location">
    <subcellularLocation>
        <location evidence="11">Cell membrane</location>
        <topology evidence="11">Peripheral membrane protein</topology>
    </subcellularLocation>
    <subcellularLocation>
        <location evidence="1">Membrane</location>
    </subcellularLocation>
</comment>
<reference evidence="15" key="2">
    <citation type="submission" date="2021-04" db="EMBL/GenBank/DDBJ databases">
        <authorList>
            <person name="Gilroy R."/>
        </authorList>
    </citation>
    <scope>NUCLEOTIDE SEQUENCE</scope>
    <source>
        <strain evidence="15">CHK187-11901</strain>
    </source>
</reference>
<dbReference type="InterPro" id="IPR036121">
    <property type="entry name" value="ATPase_F1/V1/A1_a/bsu_N_sf"/>
</dbReference>
<evidence type="ECO:0000256" key="2">
    <source>
        <dbReference type="ARBA" id="ARBA00008936"/>
    </source>
</evidence>
<dbReference type="InterPro" id="IPR000793">
    <property type="entry name" value="ATP_synth_asu_C"/>
</dbReference>
<dbReference type="InterPro" id="IPR023366">
    <property type="entry name" value="ATP_synth_asu-like_sf"/>
</dbReference>
<keyword evidence="5 11" id="KW-0067">ATP-binding</keyword>
<dbReference type="AlphaFoldDB" id="A0A9D2NPP4"/>
<dbReference type="Pfam" id="PF00306">
    <property type="entry name" value="ATP-synt_ab_C"/>
    <property type="match status" value="1"/>
</dbReference>
<accession>A0A9D2NPP4</accession>
<feature type="site" description="Required for activity" evidence="11">
    <location>
        <position position="359"/>
    </location>
</feature>
<keyword evidence="10 11" id="KW-0066">ATP synthesis</keyword>
<protein>
    <recommendedName>
        <fullName evidence="11">ATP synthase subunit alpha</fullName>
        <ecNumber evidence="11">7.1.2.2</ecNumber>
    </recommendedName>
    <alternativeName>
        <fullName evidence="11">ATP synthase F1 sector subunit alpha</fullName>
    </alternativeName>
    <alternativeName>
        <fullName evidence="11">F-ATPase subunit alpha</fullName>
    </alternativeName>
</protein>
<keyword evidence="11" id="KW-0375">Hydrogen ion transport</keyword>
<evidence type="ECO:0000256" key="5">
    <source>
        <dbReference type="ARBA" id="ARBA00022840"/>
    </source>
</evidence>
<dbReference type="Proteomes" id="UP000823896">
    <property type="component" value="Unassembled WGS sequence"/>
</dbReference>
<organism evidence="15 16">
    <name type="scientific">Candidatus Merdibacter merdavium</name>
    <dbReference type="NCBI Taxonomy" id="2838692"/>
    <lineage>
        <taxon>Bacteria</taxon>
        <taxon>Bacillati</taxon>
        <taxon>Bacillota</taxon>
        <taxon>Erysipelotrichia</taxon>
        <taxon>Erysipelotrichales</taxon>
        <taxon>Erysipelotrichaceae</taxon>
        <taxon>Merdibacter</taxon>
    </lineage>
</organism>
<evidence type="ECO:0000259" key="12">
    <source>
        <dbReference type="Pfam" id="PF00006"/>
    </source>
</evidence>
<reference evidence="15" key="1">
    <citation type="journal article" date="2021" name="PeerJ">
        <title>Extensive microbial diversity within the chicken gut microbiome revealed by metagenomics and culture.</title>
        <authorList>
            <person name="Gilroy R."/>
            <person name="Ravi A."/>
            <person name="Getino M."/>
            <person name="Pursley I."/>
            <person name="Horton D.L."/>
            <person name="Alikhan N.F."/>
            <person name="Baker D."/>
            <person name="Gharbi K."/>
            <person name="Hall N."/>
            <person name="Watson M."/>
            <person name="Adriaenssens E.M."/>
            <person name="Foster-Nyarko E."/>
            <person name="Jarju S."/>
            <person name="Secka A."/>
            <person name="Antonio M."/>
            <person name="Oren A."/>
            <person name="Chaudhuri R.R."/>
            <person name="La Ragione R."/>
            <person name="Hildebrand F."/>
            <person name="Pallen M.J."/>
        </authorList>
    </citation>
    <scope>NUCLEOTIDE SEQUENCE</scope>
    <source>
        <strain evidence="15">CHK187-11901</strain>
    </source>
</reference>
<dbReference type="GO" id="GO:0005886">
    <property type="term" value="C:plasma membrane"/>
    <property type="evidence" value="ECO:0007669"/>
    <property type="project" value="UniProtKB-SubCell"/>
</dbReference>
<dbReference type="InterPro" id="IPR027417">
    <property type="entry name" value="P-loop_NTPase"/>
</dbReference>
<comment type="catalytic activity">
    <reaction evidence="11">
        <text>ATP + H2O + 4 H(+)(in) = ADP + phosphate + 5 H(+)(out)</text>
        <dbReference type="Rhea" id="RHEA:57720"/>
        <dbReference type="ChEBI" id="CHEBI:15377"/>
        <dbReference type="ChEBI" id="CHEBI:15378"/>
        <dbReference type="ChEBI" id="CHEBI:30616"/>
        <dbReference type="ChEBI" id="CHEBI:43474"/>
        <dbReference type="ChEBI" id="CHEBI:456216"/>
        <dbReference type="EC" id="7.1.2.2"/>
    </reaction>
</comment>